<dbReference type="NCBIfam" id="TIGR01873">
    <property type="entry name" value="cas_CT1978"/>
    <property type="match status" value="1"/>
</dbReference>
<dbReference type="Pfam" id="PF09707">
    <property type="entry name" value="Cas_Cas2CT1978"/>
    <property type="match status" value="1"/>
</dbReference>
<dbReference type="Gene3D" id="3.30.70.240">
    <property type="match status" value="1"/>
</dbReference>
<name>A0A653AB35_UNCDX</name>
<protein>
    <submittedName>
        <fullName evidence="1">CRISPR-associated protein, Cas2 family</fullName>
    </submittedName>
</protein>
<proteinExistence type="predicted"/>
<reference evidence="1" key="1">
    <citation type="submission" date="2018-07" db="EMBL/GenBank/DDBJ databases">
        <authorList>
            <consortium name="Genoscope - CEA"/>
            <person name="William W."/>
        </authorList>
    </citation>
    <scope>NUCLEOTIDE SEQUENCE</scope>
    <source>
        <strain evidence="1">IK1</strain>
    </source>
</reference>
<dbReference type="InterPro" id="IPR010152">
    <property type="entry name" value="CRISPR-assoc_prot_Cas2_sub"/>
</dbReference>
<gene>
    <name evidence="1" type="ORF">TRIP_B350068</name>
</gene>
<dbReference type="EMBL" id="UPXX01000029">
    <property type="protein sequence ID" value="VBB44892.1"/>
    <property type="molecule type" value="Genomic_DNA"/>
</dbReference>
<organism evidence="1">
    <name type="scientific">Uncultured Desulfatiglans sp</name>
    <dbReference type="NCBI Taxonomy" id="1748965"/>
    <lineage>
        <taxon>Bacteria</taxon>
        <taxon>Pseudomonadati</taxon>
        <taxon>Thermodesulfobacteriota</taxon>
        <taxon>Desulfobacteria</taxon>
        <taxon>Desulfatiglandales</taxon>
        <taxon>Desulfatiglandaceae</taxon>
        <taxon>Desulfatiglans</taxon>
        <taxon>environmental samples</taxon>
    </lineage>
</organism>
<accession>A0A653AB35</accession>
<dbReference type="AlphaFoldDB" id="A0A653AB35"/>
<sequence>MAMTVVVTRNVRDRIRGFLSSTMLELAPGVYTAPRISPAVRDRIWDVLRDWYLYENDASIVMLWADNTSAGGQAIRILGSPPIELVEIDGLIVSRRQGSLTT</sequence>
<evidence type="ECO:0000313" key="1">
    <source>
        <dbReference type="EMBL" id="VBB44892.1"/>
    </source>
</evidence>